<evidence type="ECO:0000313" key="7">
    <source>
        <dbReference type="Proteomes" id="UP000005744"/>
    </source>
</evidence>
<comment type="cofactor">
    <cofactor evidence="2">
        <name>Fe cation</name>
        <dbReference type="ChEBI" id="CHEBI:24875"/>
    </cofactor>
    <text evidence="2">Binds 1 Fe cation per subunit.</text>
</comment>
<dbReference type="SUPFAM" id="SSF51182">
    <property type="entry name" value="RmlC-like cupins"/>
    <property type="match status" value="1"/>
</dbReference>
<sequence>MFSLRPSQERGHANHGWLDTYHSFSFADYYDPQHMQFGALRVINEDTVIPAAGFPMHGHSNMEIVTYILEGQLAHRDSMGNSAVIRKGEVQRMSAGTGVNHSEYNASSQENVHLLQIWIKPNQLNLPPSYEQKAFTVAEQAGEFVLVGSPDGRFGSVTIHQDVLLYAAQLKQGQTTVMTLSPNRRIYLHIARGTLEANGHVLQSGDAMTIEAETNLQLTAMEHAEVLLFDLA</sequence>
<organism evidence="6 7">
    <name type="scientific">Beggiatoa alba B18LD</name>
    <dbReference type="NCBI Taxonomy" id="395493"/>
    <lineage>
        <taxon>Bacteria</taxon>
        <taxon>Pseudomonadati</taxon>
        <taxon>Pseudomonadota</taxon>
        <taxon>Gammaproteobacteria</taxon>
        <taxon>Thiotrichales</taxon>
        <taxon>Thiotrichaceae</taxon>
        <taxon>Beggiatoa</taxon>
    </lineage>
</organism>
<dbReference type="EMBL" id="JH600070">
    <property type="protein sequence ID" value="EIJ42708.1"/>
    <property type="molecule type" value="Genomic_DNA"/>
</dbReference>
<dbReference type="PANTHER" id="PTHR43212">
    <property type="entry name" value="QUERCETIN 2,3-DIOXYGENASE"/>
    <property type="match status" value="1"/>
</dbReference>
<keyword evidence="2" id="KW-0408">Iron</keyword>
<keyword evidence="7" id="KW-1185">Reference proteome</keyword>
<feature type="domain" description="Pirin N-terminal" evidence="4">
    <location>
        <begin position="7"/>
        <end position="119"/>
    </location>
</feature>
<dbReference type="Pfam" id="PF02678">
    <property type="entry name" value="Pirin"/>
    <property type="match status" value="1"/>
</dbReference>
<dbReference type="HOGENOM" id="CLU_064194_2_2_6"/>
<feature type="binding site" evidence="2">
    <location>
        <position position="101"/>
    </location>
    <ligand>
        <name>Fe cation</name>
        <dbReference type="ChEBI" id="CHEBI:24875"/>
    </ligand>
</feature>
<dbReference type="InterPro" id="IPR011051">
    <property type="entry name" value="RmlC_Cupin_sf"/>
</dbReference>
<comment type="similarity">
    <text evidence="1 3">Belongs to the pirin family.</text>
</comment>
<dbReference type="Pfam" id="PF17954">
    <property type="entry name" value="Pirin_C_2"/>
    <property type="match status" value="1"/>
</dbReference>
<dbReference type="InterPro" id="IPR014710">
    <property type="entry name" value="RmlC-like_jellyroll"/>
</dbReference>
<dbReference type="eggNOG" id="COG1741">
    <property type="taxonomic scope" value="Bacteria"/>
</dbReference>
<gene>
    <name evidence="6" type="ORF">BegalDRAFT_1834</name>
</gene>
<evidence type="ECO:0000259" key="5">
    <source>
        <dbReference type="Pfam" id="PF17954"/>
    </source>
</evidence>
<feature type="binding site" evidence="2">
    <location>
        <position position="57"/>
    </location>
    <ligand>
        <name>Fe cation</name>
        <dbReference type="ChEBI" id="CHEBI:24875"/>
    </ligand>
</feature>
<name>I3CGG5_9GAMM</name>
<dbReference type="InterPro" id="IPR012093">
    <property type="entry name" value="Pirin"/>
</dbReference>
<dbReference type="InterPro" id="IPR003829">
    <property type="entry name" value="Pirin_N_dom"/>
</dbReference>
<evidence type="ECO:0000313" key="6">
    <source>
        <dbReference type="EMBL" id="EIJ42708.1"/>
    </source>
</evidence>
<reference evidence="6 7" key="1">
    <citation type="submission" date="2011-11" db="EMBL/GenBank/DDBJ databases">
        <title>Improved High-Quality Draft sequence of Beggiatoa alba B18lD.</title>
        <authorList>
            <consortium name="US DOE Joint Genome Institute"/>
            <person name="Lucas S."/>
            <person name="Han J."/>
            <person name="Lapidus A."/>
            <person name="Cheng J.-F."/>
            <person name="Goodwin L."/>
            <person name="Pitluck S."/>
            <person name="Peters L."/>
            <person name="Mikhailova N."/>
            <person name="Held B."/>
            <person name="Detter J.C."/>
            <person name="Han C."/>
            <person name="Tapia R."/>
            <person name="Land M."/>
            <person name="Hauser L."/>
            <person name="Kyrpides N."/>
            <person name="Ivanova N."/>
            <person name="Pagani I."/>
            <person name="Samuel K."/>
            <person name="Teske A."/>
            <person name="Mueller J."/>
            <person name="Woyke T."/>
        </authorList>
    </citation>
    <scope>NUCLEOTIDE SEQUENCE [LARGE SCALE GENOMIC DNA]</scope>
    <source>
        <strain evidence="6 7">B18LD</strain>
    </source>
</reference>
<dbReference type="Proteomes" id="UP000005744">
    <property type="component" value="Unassembled WGS sequence"/>
</dbReference>
<dbReference type="RefSeq" id="WP_002685886.1">
    <property type="nucleotide sequence ID" value="NZ_JH600070.1"/>
</dbReference>
<protein>
    <submittedName>
        <fullName evidence="6">Pirin-related protein</fullName>
    </submittedName>
</protein>
<proteinExistence type="inferred from homology"/>
<dbReference type="AlphaFoldDB" id="I3CGG5"/>
<feature type="binding site" evidence="2">
    <location>
        <position position="103"/>
    </location>
    <ligand>
        <name>Fe cation</name>
        <dbReference type="ChEBI" id="CHEBI:24875"/>
    </ligand>
</feature>
<dbReference type="InterPro" id="IPR041602">
    <property type="entry name" value="Quercetinase_C"/>
</dbReference>
<evidence type="ECO:0000256" key="1">
    <source>
        <dbReference type="ARBA" id="ARBA00008416"/>
    </source>
</evidence>
<dbReference type="STRING" id="395493.BegalDRAFT_1834"/>
<evidence type="ECO:0000259" key="4">
    <source>
        <dbReference type="Pfam" id="PF02678"/>
    </source>
</evidence>
<evidence type="ECO:0000256" key="2">
    <source>
        <dbReference type="PIRSR" id="PIRSR006232-1"/>
    </source>
</evidence>
<feature type="binding site" evidence="2">
    <location>
        <position position="59"/>
    </location>
    <ligand>
        <name>Fe cation</name>
        <dbReference type="ChEBI" id="CHEBI:24875"/>
    </ligand>
</feature>
<keyword evidence="2" id="KW-0479">Metal-binding</keyword>
<accession>I3CGG5</accession>
<dbReference type="CDD" id="cd20311">
    <property type="entry name" value="cupin_Yhhw_C"/>
    <property type="match status" value="1"/>
</dbReference>
<dbReference type="Gene3D" id="2.60.120.10">
    <property type="entry name" value="Jelly Rolls"/>
    <property type="match status" value="2"/>
</dbReference>
<dbReference type="GO" id="GO:0046872">
    <property type="term" value="F:metal ion binding"/>
    <property type="evidence" value="ECO:0007669"/>
    <property type="project" value="UniProtKB-KW"/>
</dbReference>
<evidence type="ECO:0000256" key="3">
    <source>
        <dbReference type="RuleBase" id="RU003457"/>
    </source>
</evidence>
<feature type="domain" description="Quercetin 2,3-dioxygenase C-terminal cupin" evidence="5">
    <location>
        <begin position="146"/>
        <end position="231"/>
    </location>
</feature>
<dbReference type="CDD" id="cd02910">
    <property type="entry name" value="cupin_Yhhw_N"/>
    <property type="match status" value="1"/>
</dbReference>
<dbReference type="PIRSF" id="PIRSF006232">
    <property type="entry name" value="Pirin"/>
    <property type="match status" value="1"/>
</dbReference>
<dbReference type="OrthoDB" id="9780903at2"/>
<dbReference type="PANTHER" id="PTHR43212:SF3">
    <property type="entry name" value="QUERCETIN 2,3-DIOXYGENASE"/>
    <property type="match status" value="1"/>
</dbReference>